<evidence type="ECO:0000256" key="1">
    <source>
        <dbReference type="SAM" id="MobiDB-lite"/>
    </source>
</evidence>
<feature type="compositionally biased region" description="Basic and acidic residues" evidence="1">
    <location>
        <begin position="17"/>
        <end position="27"/>
    </location>
</feature>
<evidence type="ECO:0000313" key="3">
    <source>
        <dbReference type="Proteomes" id="UP000015103"/>
    </source>
</evidence>
<dbReference type="HOGENOM" id="CLU_2362319_0_0_1"/>
<keyword evidence="3" id="KW-1185">Reference proteome</keyword>
<reference evidence="2" key="1">
    <citation type="submission" date="2015-05" db="UniProtKB">
        <authorList>
            <consortium name="EnsemblMetazoa"/>
        </authorList>
    </citation>
    <scope>IDENTIFICATION</scope>
</reference>
<proteinExistence type="predicted"/>
<name>T1HHG0_RHOPR</name>
<sequence length="96" mass="10878">MTSEEYLRLVSRKTYEQPAKLDKKNIDSEEDVEEEESSSDSEDEEETVEQQNNKRKSSATAMDAEDTPSRSTAAPDYVTKLLHTIDNSDGLFVIDD</sequence>
<dbReference type="InParanoid" id="T1HHG0"/>
<dbReference type="EnsemblMetazoa" id="RPRC003483-RA">
    <property type="protein sequence ID" value="RPRC003483-PA"/>
    <property type="gene ID" value="RPRC003483"/>
</dbReference>
<dbReference type="AlphaFoldDB" id="T1HHG0"/>
<accession>T1HHG0</accession>
<feature type="compositionally biased region" description="Acidic residues" evidence="1">
    <location>
        <begin position="28"/>
        <end position="48"/>
    </location>
</feature>
<dbReference type="EMBL" id="ACPB03009339">
    <property type="status" value="NOT_ANNOTATED_CDS"/>
    <property type="molecule type" value="Genomic_DNA"/>
</dbReference>
<dbReference type="VEuPathDB" id="VectorBase:RPRC003483"/>
<evidence type="ECO:0000313" key="2">
    <source>
        <dbReference type="EnsemblMetazoa" id="RPRC003483-PA"/>
    </source>
</evidence>
<organism evidence="2 3">
    <name type="scientific">Rhodnius prolixus</name>
    <name type="common">Triatomid bug</name>
    <dbReference type="NCBI Taxonomy" id="13249"/>
    <lineage>
        <taxon>Eukaryota</taxon>
        <taxon>Metazoa</taxon>
        <taxon>Ecdysozoa</taxon>
        <taxon>Arthropoda</taxon>
        <taxon>Hexapoda</taxon>
        <taxon>Insecta</taxon>
        <taxon>Pterygota</taxon>
        <taxon>Neoptera</taxon>
        <taxon>Paraneoptera</taxon>
        <taxon>Hemiptera</taxon>
        <taxon>Heteroptera</taxon>
        <taxon>Panheteroptera</taxon>
        <taxon>Cimicomorpha</taxon>
        <taxon>Reduviidae</taxon>
        <taxon>Triatominae</taxon>
        <taxon>Rhodnius</taxon>
    </lineage>
</organism>
<dbReference type="Proteomes" id="UP000015103">
    <property type="component" value="Unassembled WGS sequence"/>
</dbReference>
<protein>
    <submittedName>
        <fullName evidence="2">Uncharacterized protein</fullName>
    </submittedName>
</protein>
<feature type="region of interest" description="Disordered" evidence="1">
    <location>
        <begin position="17"/>
        <end position="76"/>
    </location>
</feature>